<organism evidence="1 2">
    <name type="scientific">Vallitalea maricola</name>
    <dbReference type="NCBI Taxonomy" id="3074433"/>
    <lineage>
        <taxon>Bacteria</taxon>
        <taxon>Bacillati</taxon>
        <taxon>Bacillota</taxon>
        <taxon>Clostridia</taxon>
        <taxon>Lachnospirales</taxon>
        <taxon>Vallitaleaceae</taxon>
        <taxon>Vallitalea</taxon>
    </lineage>
</organism>
<keyword evidence="2" id="KW-1185">Reference proteome</keyword>
<dbReference type="EMBL" id="BTPU01000025">
    <property type="protein sequence ID" value="GMQ62440.1"/>
    <property type="molecule type" value="Genomic_DNA"/>
</dbReference>
<proteinExistence type="predicted"/>
<protein>
    <submittedName>
        <fullName evidence="1">Uncharacterized protein</fullName>
    </submittedName>
</protein>
<evidence type="ECO:0000313" key="1">
    <source>
        <dbReference type="EMBL" id="GMQ62440.1"/>
    </source>
</evidence>
<comment type="caution">
    <text evidence="1">The sequence shown here is derived from an EMBL/GenBank/DDBJ whole genome shotgun (WGS) entry which is preliminary data.</text>
</comment>
<gene>
    <name evidence="1" type="ORF">AN2V17_16720</name>
</gene>
<dbReference type="Proteomes" id="UP001374599">
    <property type="component" value="Unassembled WGS sequence"/>
</dbReference>
<sequence>MIMKRRLAMVLSMFILLSLPQYGLTLHATANTAKIIVDGEEVIFTEDSGMPFIDENNRTQVPFRITLEQAGAVISWDDENRTAIAKKDDITVKVPIDKNYIIKNGRIIYNDTVSLVKNGRTYLPIRVVMQALGYEVGWDNAKSSVLITPTESVGVATDEPIYYVNMMSDMCYYNNEDTGYRIYRLNNDGTSTKISENKAYTLGIIGDTIYYMNFVDLEREDGFVQRGTLWQINKDGTEEKAILEDVNIFTMDTDGEYIYFTSNAYGQNIMRMKPSGEPEIFLKDCLSYKIYYNDGQLYYLDKKDNYSTKRIDVNTLEKKLVTDYRLNYYAGYMMLAYQDYFIMNWDDTGNSIALNMKDGTYNLDIENLSYRRVSEDVIITVDLTDWENSELKFIDAESFLKTLNVGK</sequence>
<accession>A0ACB5UIK8</accession>
<evidence type="ECO:0000313" key="2">
    <source>
        <dbReference type="Proteomes" id="UP001374599"/>
    </source>
</evidence>
<name>A0ACB5UIK8_9FIRM</name>
<reference evidence="1" key="1">
    <citation type="submission" date="2023-09" db="EMBL/GenBank/DDBJ databases">
        <title>Vallitalea sediminicola and Vallitalea maricola sp. nov., anaerobic bacteria isolated from marine sediment.</title>
        <authorList>
            <person name="Hirano S."/>
            <person name="Maeda A."/>
            <person name="Terahara T."/>
            <person name="Mori K."/>
            <person name="Hamada M."/>
            <person name="Matsumoto R."/>
            <person name="Kobayashi T."/>
        </authorList>
    </citation>
    <scope>NUCLEOTIDE SEQUENCE</scope>
    <source>
        <strain evidence="1">AN17-2</strain>
    </source>
</reference>